<reference evidence="2" key="1">
    <citation type="submission" date="2022-07" db="EMBL/GenBank/DDBJ databases">
        <title>Genome Sequence of Leucocoprinus birnbaumii.</title>
        <authorList>
            <person name="Buettner E."/>
        </authorList>
    </citation>
    <scope>NUCLEOTIDE SEQUENCE</scope>
    <source>
        <strain evidence="2">VT141</strain>
    </source>
</reference>
<feature type="compositionally biased region" description="Low complexity" evidence="1">
    <location>
        <begin position="430"/>
        <end position="448"/>
    </location>
</feature>
<feature type="compositionally biased region" description="Polar residues" evidence="1">
    <location>
        <begin position="49"/>
        <end position="70"/>
    </location>
</feature>
<organism evidence="2 3">
    <name type="scientific">Leucocoprinus birnbaumii</name>
    <dbReference type="NCBI Taxonomy" id="56174"/>
    <lineage>
        <taxon>Eukaryota</taxon>
        <taxon>Fungi</taxon>
        <taxon>Dikarya</taxon>
        <taxon>Basidiomycota</taxon>
        <taxon>Agaricomycotina</taxon>
        <taxon>Agaricomycetes</taxon>
        <taxon>Agaricomycetidae</taxon>
        <taxon>Agaricales</taxon>
        <taxon>Agaricineae</taxon>
        <taxon>Agaricaceae</taxon>
        <taxon>Leucocoprinus</taxon>
    </lineage>
</organism>
<feature type="region of interest" description="Disordered" evidence="1">
    <location>
        <begin position="425"/>
        <end position="482"/>
    </location>
</feature>
<keyword evidence="3" id="KW-1185">Reference proteome</keyword>
<evidence type="ECO:0000313" key="2">
    <source>
        <dbReference type="EMBL" id="KAJ3560027.1"/>
    </source>
</evidence>
<evidence type="ECO:0000256" key="1">
    <source>
        <dbReference type="SAM" id="MobiDB-lite"/>
    </source>
</evidence>
<feature type="region of interest" description="Disordered" evidence="1">
    <location>
        <begin position="529"/>
        <end position="596"/>
    </location>
</feature>
<dbReference type="EMBL" id="JANIEX010001252">
    <property type="protein sequence ID" value="KAJ3560027.1"/>
    <property type="molecule type" value="Genomic_DNA"/>
</dbReference>
<dbReference type="AlphaFoldDB" id="A0AAD5VI11"/>
<gene>
    <name evidence="2" type="ORF">NP233_g11101</name>
</gene>
<feature type="compositionally biased region" description="Polar residues" evidence="1">
    <location>
        <begin position="327"/>
        <end position="354"/>
    </location>
</feature>
<dbReference type="Proteomes" id="UP001213000">
    <property type="component" value="Unassembled WGS sequence"/>
</dbReference>
<proteinExistence type="predicted"/>
<feature type="compositionally biased region" description="Basic and acidic residues" evidence="1">
    <location>
        <begin position="209"/>
        <end position="222"/>
    </location>
</feature>
<feature type="region of interest" description="Disordered" evidence="1">
    <location>
        <begin position="288"/>
        <end position="392"/>
    </location>
</feature>
<protein>
    <submittedName>
        <fullName evidence="2">Uncharacterized protein</fullName>
    </submittedName>
</protein>
<sequence length="893" mass="95032">MSTAIKEEPLEDKKPLATGDDIKPSTEALISTLPVEAETATDDKALAKSESQPQGSIPGLPSTSVDSHQSSPPPSRMRIYFHTPVTPDDSRPIPHSSNYYGEPSVSSPSDVRKGKRKKLEDDDGDIEEGRAAPPPPPQMGSNGFGAGNSISAASTADNDRSSVPASVAPSEDWLMAAIVEGEEEAEAEGVLRPSPHDGEDNANEDEEQMDVHDELLHGKDNHDGDEDGDVDGKVDGEHYSCSPQSLRLVDRAFKLHALAAVTPRQADGVVSPHETDLISFFFSFQGHAHHGHDGNSAPSAADGNSVQNESIACPPSDPAPPLPTLACEQSTSQGEAATVGETTKSDGPTSSATGVNGGGSIPTVHQASASSVSLSVPTNGDISSSSASVASSSGTTPAIAAATATIESASVFDVVSSSDCSTHARVCSDSKQSSGNAAAAAETSTTSTDHTERKIDVQQQQKHATQNGDGVERKGSSKSLEAASVESTLLDVTSGEGTQQSTLILGTESQFMGEETQIDHDFDEDHEFDEVEHEHDHEHDHEHINTDSTQMEHLPEPPASPTILSTPSNSDAGGNGMKVVDSSTAPGGSAKKARVPSANRISISYAGGNRRLVIDAEVVQSMKVLRQAGIVEVVMDVMKFNENELKGILFEVLSDTTKSYTALPALLDSSNSSSDSTLPPFWKLVLPATVTLYLYLDTDRPLSEPKWAKTGDVQEWLRSMFGRMFWVAGDAAEGWEKKIQVVDPDPPPTIWTVLDGWATNSTAGVIAERQKFLKTHMTEIDNVLEILLRLVRGERATPFSQSTPTLSGPSIVGPLLSALTPGSAHASQQTHVSLAVLAMFRMTVEYAQKAVGDEKGKKEAEERVGEIIRCLPSHLIYKSLDGIFKEWRVEKKR</sequence>
<evidence type="ECO:0000313" key="3">
    <source>
        <dbReference type="Proteomes" id="UP001213000"/>
    </source>
</evidence>
<name>A0AAD5VI11_9AGAR</name>
<feature type="region of interest" description="Disordered" evidence="1">
    <location>
        <begin position="1"/>
        <end position="169"/>
    </location>
</feature>
<feature type="compositionally biased region" description="Low complexity" evidence="1">
    <location>
        <begin position="383"/>
        <end position="392"/>
    </location>
</feature>
<feature type="compositionally biased region" description="Polar residues" evidence="1">
    <location>
        <begin position="562"/>
        <end position="572"/>
    </location>
</feature>
<feature type="compositionally biased region" description="Polar residues" evidence="1">
    <location>
        <begin position="363"/>
        <end position="382"/>
    </location>
</feature>
<accession>A0AAD5VI11</accession>
<feature type="compositionally biased region" description="Polar residues" evidence="1">
    <location>
        <begin position="457"/>
        <end position="468"/>
    </location>
</feature>
<feature type="compositionally biased region" description="Basic and acidic residues" evidence="1">
    <location>
        <begin position="532"/>
        <end position="545"/>
    </location>
</feature>
<feature type="compositionally biased region" description="Polar residues" evidence="1">
    <location>
        <begin position="296"/>
        <end position="310"/>
    </location>
</feature>
<feature type="compositionally biased region" description="Basic and acidic residues" evidence="1">
    <location>
        <begin position="1"/>
        <end position="24"/>
    </location>
</feature>
<feature type="compositionally biased region" description="Polar residues" evidence="1">
    <location>
        <begin position="95"/>
        <end position="109"/>
    </location>
</feature>
<feature type="compositionally biased region" description="Polar residues" evidence="1">
    <location>
        <begin position="148"/>
        <end position="164"/>
    </location>
</feature>
<comment type="caution">
    <text evidence="2">The sequence shown here is derived from an EMBL/GenBank/DDBJ whole genome shotgun (WGS) entry which is preliminary data.</text>
</comment>
<feature type="region of interest" description="Disordered" evidence="1">
    <location>
        <begin position="182"/>
        <end position="238"/>
    </location>
</feature>